<dbReference type="Gene3D" id="3.30.565.10">
    <property type="entry name" value="Histidine kinase-like ATPase, C-terminal domain"/>
    <property type="match status" value="1"/>
</dbReference>
<keyword evidence="9" id="KW-1133">Transmembrane helix</keyword>
<accession>A0A501PC94</accession>
<dbReference type="SMART" id="SM00387">
    <property type="entry name" value="HATPase_c"/>
    <property type="match status" value="1"/>
</dbReference>
<comment type="catalytic activity">
    <reaction evidence="1">
        <text>ATP + protein L-histidine = ADP + protein N-phospho-L-histidine.</text>
        <dbReference type="EC" id="2.7.13.3"/>
    </reaction>
</comment>
<gene>
    <name evidence="12" type="ORF">FIV46_17250</name>
</gene>
<feature type="transmembrane region" description="Helical" evidence="9">
    <location>
        <begin position="18"/>
        <end position="39"/>
    </location>
</feature>
<dbReference type="GO" id="GO:0000155">
    <property type="term" value="F:phosphorelay sensor kinase activity"/>
    <property type="evidence" value="ECO:0007669"/>
    <property type="project" value="InterPro"/>
</dbReference>
<dbReference type="EC" id="2.7.13.3" evidence="3"/>
<dbReference type="Gene3D" id="6.10.340.10">
    <property type="match status" value="1"/>
</dbReference>
<evidence type="ECO:0000256" key="2">
    <source>
        <dbReference type="ARBA" id="ARBA00004370"/>
    </source>
</evidence>
<organism evidence="12 13">
    <name type="scientific">Emcibacter nanhaiensis</name>
    <dbReference type="NCBI Taxonomy" id="1505037"/>
    <lineage>
        <taxon>Bacteria</taxon>
        <taxon>Pseudomonadati</taxon>
        <taxon>Pseudomonadota</taxon>
        <taxon>Alphaproteobacteria</taxon>
        <taxon>Emcibacterales</taxon>
        <taxon>Emcibacteraceae</taxon>
        <taxon>Emcibacter</taxon>
    </lineage>
</organism>
<dbReference type="GO" id="GO:0005886">
    <property type="term" value="C:plasma membrane"/>
    <property type="evidence" value="ECO:0007669"/>
    <property type="project" value="TreeGrafter"/>
</dbReference>
<proteinExistence type="predicted"/>
<dbReference type="InterPro" id="IPR050980">
    <property type="entry name" value="2C_sensor_his_kinase"/>
</dbReference>
<keyword evidence="9" id="KW-0812">Transmembrane</keyword>
<keyword evidence="7 12" id="KW-0418">Kinase</keyword>
<dbReference type="PANTHER" id="PTHR44936:SF10">
    <property type="entry name" value="SENSOR PROTEIN RSTB"/>
    <property type="match status" value="1"/>
</dbReference>
<sequence length="469" mass="52237">MVETLKYLSLRNRLSNRLLLLTIGFVMLAEVLIYVPSIAGFRLNWLEERLGAAQIAILAIEAAPDYMVGEKLSWELLNSAGVVAIVRKKDDNRELVLGTDKPLNVEARYDIRDTNWWTLVHDAFEAMWHTHPHSRLIEVTGYTSDESMDFLQIIFDEELLCHALYQYSRNVLLVSIIISLMTAALVYVTLSLLLVRPVRKITDSMISFREAPEDTRRQFTPEDRQDEIGVVMKELAMMQDEVRRALNQKTHLANLGIAVSKINHDLRNILASAQLVSDHLSTLKDPTVQKLTPRFVSAVDRAIRLCENTLAYGRAELEKPRLEQVALRPVIDDVAISLGLPEDGPVKILNHLPAALTLSADPDQLFRVFLNLGRNAVQALEQARLNKGEITVSGQTEDSTIVIDFCDNGPGIPARIQEKLFQPFHGSSNGGAGLGLAIAREIIEAHGGRITLTDSGPDGTCFRIELPAG</sequence>
<dbReference type="GO" id="GO:0005524">
    <property type="term" value="F:ATP binding"/>
    <property type="evidence" value="ECO:0007669"/>
    <property type="project" value="UniProtKB-KW"/>
</dbReference>
<evidence type="ECO:0000313" key="13">
    <source>
        <dbReference type="Proteomes" id="UP000319148"/>
    </source>
</evidence>
<keyword evidence="13" id="KW-1185">Reference proteome</keyword>
<dbReference type="Pfam" id="PF02518">
    <property type="entry name" value="HATPase_c"/>
    <property type="match status" value="1"/>
</dbReference>
<dbReference type="PRINTS" id="PR00344">
    <property type="entry name" value="BCTRLSENSOR"/>
</dbReference>
<protein>
    <recommendedName>
        <fullName evidence="3">histidine kinase</fullName>
        <ecNumber evidence="3">2.7.13.3</ecNumber>
    </recommendedName>
</protein>
<evidence type="ECO:0000256" key="3">
    <source>
        <dbReference type="ARBA" id="ARBA00012438"/>
    </source>
</evidence>
<feature type="domain" description="HAMP" evidence="11">
    <location>
        <begin position="192"/>
        <end position="247"/>
    </location>
</feature>
<dbReference type="InterPro" id="IPR036890">
    <property type="entry name" value="HATPase_C_sf"/>
</dbReference>
<name>A0A501PC94_9PROT</name>
<dbReference type="InterPro" id="IPR036097">
    <property type="entry name" value="HisK_dim/P_sf"/>
</dbReference>
<comment type="subcellular location">
    <subcellularLocation>
        <location evidence="2">Membrane</location>
    </subcellularLocation>
</comment>
<dbReference type="PANTHER" id="PTHR44936">
    <property type="entry name" value="SENSOR PROTEIN CREC"/>
    <property type="match status" value="1"/>
</dbReference>
<dbReference type="InterPro" id="IPR003660">
    <property type="entry name" value="HAMP_dom"/>
</dbReference>
<evidence type="ECO:0000256" key="8">
    <source>
        <dbReference type="ARBA" id="ARBA00022840"/>
    </source>
</evidence>
<keyword evidence="8" id="KW-0067">ATP-binding</keyword>
<dbReference type="PROSITE" id="PS50109">
    <property type="entry name" value="HIS_KIN"/>
    <property type="match status" value="1"/>
</dbReference>
<keyword evidence="6" id="KW-0547">Nucleotide-binding</keyword>
<keyword evidence="9" id="KW-0472">Membrane</keyword>
<dbReference type="Proteomes" id="UP000319148">
    <property type="component" value="Unassembled WGS sequence"/>
</dbReference>
<evidence type="ECO:0000259" key="11">
    <source>
        <dbReference type="PROSITE" id="PS50885"/>
    </source>
</evidence>
<keyword evidence="4" id="KW-0597">Phosphoprotein</keyword>
<evidence type="ECO:0000256" key="6">
    <source>
        <dbReference type="ARBA" id="ARBA00022741"/>
    </source>
</evidence>
<keyword evidence="5" id="KW-0808">Transferase</keyword>
<dbReference type="InterPro" id="IPR003594">
    <property type="entry name" value="HATPase_dom"/>
</dbReference>
<evidence type="ECO:0000256" key="4">
    <source>
        <dbReference type="ARBA" id="ARBA00022553"/>
    </source>
</evidence>
<comment type="caution">
    <text evidence="12">The sequence shown here is derived from an EMBL/GenBank/DDBJ whole genome shotgun (WGS) entry which is preliminary data.</text>
</comment>
<evidence type="ECO:0000256" key="7">
    <source>
        <dbReference type="ARBA" id="ARBA00022777"/>
    </source>
</evidence>
<dbReference type="SUPFAM" id="SSF55874">
    <property type="entry name" value="ATPase domain of HSP90 chaperone/DNA topoisomerase II/histidine kinase"/>
    <property type="match status" value="1"/>
</dbReference>
<evidence type="ECO:0000256" key="5">
    <source>
        <dbReference type="ARBA" id="ARBA00022679"/>
    </source>
</evidence>
<feature type="domain" description="Histidine kinase" evidence="10">
    <location>
        <begin position="261"/>
        <end position="469"/>
    </location>
</feature>
<evidence type="ECO:0000259" key="10">
    <source>
        <dbReference type="PROSITE" id="PS50109"/>
    </source>
</evidence>
<evidence type="ECO:0000256" key="1">
    <source>
        <dbReference type="ARBA" id="ARBA00000085"/>
    </source>
</evidence>
<dbReference type="InterPro" id="IPR004358">
    <property type="entry name" value="Sig_transdc_His_kin-like_C"/>
</dbReference>
<dbReference type="SUPFAM" id="SSF47384">
    <property type="entry name" value="Homodimeric domain of signal transducing histidine kinase"/>
    <property type="match status" value="1"/>
</dbReference>
<dbReference type="InterPro" id="IPR005467">
    <property type="entry name" value="His_kinase_dom"/>
</dbReference>
<dbReference type="RefSeq" id="WP_139942161.1">
    <property type="nucleotide sequence ID" value="NZ_JBHSYP010000005.1"/>
</dbReference>
<feature type="transmembrane region" description="Helical" evidence="9">
    <location>
        <begin position="172"/>
        <end position="195"/>
    </location>
</feature>
<dbReference type="EMBL" id="VFIY01000018">
    <property type="protein sequence ID" value="TPD57845.1"/>
    <property type="molecule type" value="Genomic_DNA"/>
</dbReference>
<dbReference type="OrthoDB" id="9784218at2"/>
<evidence type="ECO:0000313" key="12">
    <source>
        <dbReference type="EMBL" id="TPD57845.1"/>
    </source>
</evidence>
<evidence type="ECO:0000256" key="9">
    <source>
        <dbReference type="SAM" id="Phobius"/>
    </source>
</evidence>
<reference evidence="13" key="1">
    <citation type="submission" date="2019-06" db="EMBL/GenBank/DDBJ databases">
        <title>The complete genome of Emcibacter congregatus ZYLT.</title>
        <authorList>
            <person name="Zhao Z."/>
        </authorList>
    </citation>
    <scope>NUCLEOTIDE SEQUENCE [LARGE SCALE GENOMIC DNA]</scope>
    <source>
        <strain evidence="13">MCCC 1A06723</strain>
    </source>
</reference>
<dbReference type="CDD" id="cd00075">
    <property type="entry name" value="HATPase"/>
    <property type="match status" value="1"/>
</dbReference>
<dbReference type="AlphaFoldDB" id="A0A501PC94"/>
<dbReference type="PROSITE" id="PS50885">
    <property type="entry name" value="HAMP"/>
    <property type="match status" value="1"/>
</dbReference>